<dbReference type="STRING" id="3476.A0A2P5AJQ8"/>
<dbReference type="SUPFAM" id="SSF48576">
    <property type="entry name" value="Terpenoid synthases"/>
    <property type="match status" value="1"/>
</dbReference>
<organism evidence="7 8">
    <name type="scientific">Parasponia andersonii</name>
    <name type="common">Sponia andersonii</name>
    <dbReference type="NCBI Taxonomy" id="3476"/>
    <lineage>
        <taxon>Eukaryota</taxon>
        <taxon>Viridiplantae</taxon>
        <taxon>Streptophyta</taxon>
        <taxon>Embryophyta</taxon>
        <taxon>Tracheophyta</taxon>
        <taxon>Spermatophyta</taxon>
        <taxon>Magnoliopsida</taxon>
        <taxon>eudicotyledons</taxon>
        <taxon>Gunneridae</taxon>
        <taxon>Pentapetalae</taxon>
        <taxon>rosids</taxon>
        <taxon>fabids</taxon>
        <taxon>Rosales</taxon>
        <taxon>Cannabaceae</taxon>
        <taxon>Parasponia</taxon>
    </lineage>
</organism>
<dbReference type="Gene3D" id="1.50.10.130">
    <property type="entry name" value="Terpene synthase, N-terminal domain"/>
    <property type="match status" value="1"/>
</dbReference>
<evidence type="ECO:0000256" key="2">
    <source>
        <dbReference type="ARBA" id="ARBA00022723"/>
    </source>
</evidence>
<proteinExistence type="predicted"/>
<dbReference type="AlphaFoldDB" id="A0A2P5AJQ8"/>
<gene>
    <name evidence="7" type="ORF">PanWU01x14_325920</name>
</gene>
<dbReference type="Pfam" id="PF03936">
    <property type="entry name" value="Terpene_synth_C"/>
    <property type="match status" value="1"/>
</dbReference>
<evidence type="ECO:0000256" key="4">
    <source>
        <dbReference type="ARBA" id="ARBA00023239"/>
    </source>
</evidence>
<dbReference type="Proteomes" id="UP000237105">
    <property type="component" value="Unassembled WGS sequence"/>
</dbReference>
<protein>
    <submittedName>
        <fullName evidence="7">Squalene/phytoene synthase</fullName>
    </submittedName>
</protein>
<keyword evidence="2" id="KW-0479">Metal-binding</keyword>
<evidence type="ECO:0000259" key="5">
    <source>
        <dbReference type="Pfam" id="PF01397"/>
    </source>
</evidence>
<dbReference type="InterPro" id="IPR008930">
    <property type="entry name" value="Terpenoid_cyclase/PrenylTrfase"/>
</dbReference>
<dbReference type="GO" id="GO:0016102">
    <property type="term" value="P:diterpenoid biosynthetic process"/>
    <property type="evidence" value="ECO:0007669"/>
    <property type="project" value="InterPro"/>
</dbReference>
<comment type="cofactor">
    <cofactor evidence="1">
        <name>Mg(2+)</name>
        <dbReference type="ChEBI" id="CHEBI:18420"/>
    </cofactor>
</comment>
<dbReference type="InterPro" id="IPR034741">
    <property type="entry name" value="Terpene_cyclase-like_1_C"/>
</dbReference>
<sequence>MAFPYLILAYGFKGSTDPFYVEYAHKIQEFKNIMKNSSLEGLNMVNSVLRLGIDYHFQDEIEAILKREYLIFNDDIIGDCNTQDLYAVSLRFRLLRQGGYYVSMDVFKHFKDKNGKFKPTLGEDREGLMELFEASQVGIEGEHILEEAEHFSRYHLNEWVNRLDHSQARTIQNGLERPYHKSLVRLTARNFLDSFSGREHDWMNTLQQVVRMDFNVVKSIHRKEVVKVSKWWEDLGLAKELKFARNQPIKWYLWTVASLADPSLSEERIELTKPISLVYIIDDIFDIYGRLDELTLFTNVVNKWEINATEHLPDYLKICFKALNDVTNDIGYNVYKKYGWNPIDSLKKSWAKLCNAFLLEAQWFASGKLPNEENYIKNAIVSSGVHVVLVHMFFLLGQGITMETVASLDEIPGLLSSTAAILRLWDDLGNAKDENQNGHDGSYVECYMKEHQGCSVEVARDHVISMIKNEWKRLNRECLTSKQFPMCFKNACLNAARMVPAMYHYDDNHRLPGLEDYIKSLMSETTLL</sequence>
<reference evidence="8" key="1">
    <citation type="submission" date="2016-06" db="EMBL/GenBank/DDBJ databases">
        <title>Parallel loss of symbiosis genes in relatives of nitrogen-fixing non-legume Parasponia.</title>
        <authorList>
            <person name="Van Velzen R."/>
            <person name="Holmer R."/>
            <person name="Bu F."/>
            <person name="Rutten L."/>
            <person name="Van Zeijl A."/>
            <person name="Liu W."/>
            <person name="Santuari L."/>
            <person name="Cao Q."/>
            <person name="Sharma T."/>
            <person name="Shen D."/>
            <person name="Roswanjaya Y."/>
            <person name="Wardhani T."/>
            <person name="Kalhor M.S."/>
            <person name="Jansen J."/>
            <person name="Van den Hoogen J."/>
            <person name="Gungor B."/>
            <person name="Hartog M."/>
            <person name="Hontelez J."/>
            <person name="Verver J."/>
            <person name="Yang W.-C."/>
            <person name="Schijlen E."/>
            <person name="Repin R."/>
            <person name="Schilthuizen M."/>
            <person name="Schranz E."/>
            <person name="Heidstra R."/>
            <person name="Miyata K."/>
            <person name="Fedorova E."/>
            <person name="Kohlen W."/>
            <person name="Bisseling T."/>
            <person name="Smit S."/>
            <person name="Geurts R."/>
        </authorList>
    </citation>
    <scope>NUCLEOTIDE SEQUENCE [LARGE SCALE GENOMIC DNA]</scope>
    <source>
        <strain evidence="8">cv. WU1-14</strain>
    </source>
</reference>
<dbReference type="Gene3D" id="1.10.600.10">
    <property type="entry name" value="Farnesyl Diphosphate Synthase"/>
    <property type="match status" value="1"/>
</dbReference>
<dbReference type="Pfam" id="PF01397">
    <property type="entry name" value="Terpene_synth"/>
    <property type="match status" value="1"/>
</dbReference>
<feature type="domain" description="Terpene synthase metal-binding" evidence="6">
    <location>
        <begin position="234"/>
        <end position="472"/>
    </location>
</feature>
<dbReference type="PANTHER" id="PTHR31225:SF234">
    <property type="entry name" value="TERPENE SYNTHASE 4-RELATED"/>
    <property type="match status" value="1"/>
</dbReference>
<dbReference type="EMBL" id="JXTB01000555">
    <property type="protein sequence ID" value="PON36734.1"/>
    <property type="molecule type" value="Genomic_DNA"/>
</dbReference>
<dbReference type="SFLD" id="SFLDG01019">
    <property type="entry name" value="Terpene_Cyclase_Like_1_C_Termi"/>
    <property type="match status" value="1"/>
</dbReference>
<dbReference type="SFLD" id="SFLDS00005">
    <property type="entry name" value="Isoprenoid_Synthase_Type_I"/>
    <property type="match status" value="1"/>
</dbReference>
<keyword evidence="8" id="KW-1185">Reference proteome</keyword>
<feature type="domain" description="Terpene synthase N-terminal" evidence="5">
    <location>
        <begin position="26"/>
        <end position="163"/>
    </location>
</feature>
<evidence type="ECO:0000313" key="8">
    <source>
        <dbReference type="Proteomes" id="UP000237105"/>
    </source>
</evidence>
<evidence type="ECO:0000313" key="7">
    <source>
        <dbReference type="EMBL" id="PON36734.1"/>
    </source>
</evidence>
<dbReference type="InterPro" id="IPR008949">
    <property type="entry name" value="Isoprenoid_synthase_dom_sf"/>
</dbReference>
<keyword evidence="3" id="KW-0460">Magnesium</keyword>
<dbReference type="InterPro" id="IPR005630">
    <property type="entry name" value="Terpene_synthase_metal-bd"/>
</dbReference>
<dbReference type="InterPro" id="IPR044814">
    <property type="entry name" value="Terpene_cyclase_plant_C1"/>
</dbReference>
<dbReference type="PANTHER" id="PTHR31225">
    <property type="entry name" value="OS04G0344100 PROTEIN-RELATED"/>
    <property type="match status" value="1"/>
</dbReference>
<dbReference type="OrthoDB" id="1921927at2759"/>
<dbReference type="FunFam" id="1.10.600.10:FF:000007">
    <property type="entry name" value="Isoprene synthase, chloroplastic"/>
    <property type="match status" value="1"/>
</dbReference>
<dbReference type="CDD" id="cd00684">
    <property type="entry name" value="Terpene_cyclase_plant_C1"/>
    <property type="match status" value="1"/>
</dbReference>
<keyword evidence="4" id="KW-0456">Lyase</keyword>
<accession>A0A2P5AJQ8</accession>
<evidence type="ECO:0000259" key="6">
    <source>
        <dbReference type="Pfam" id="PF03936"/>
    </source>
</evidence>
<dbReference type="GO" id="GO:0010333">
    <property type="term" value="F:terpene synthase activity"/>
    <property type="evidence" value="ECO:0007669"/>
    <property type="project" value="InterPro"/>
</dbReference>
<dbReference type="GO" id="GO:0000287">
    <property type="term" value="F:magnesium ion binding"/>
    <property type="evidence" value="ECO:0007669"/>
    <property type="project" value="InterPro"/>
</dbReference>
<evidence type="ECO:0000256" key="1">
    <source>
        <dbReference type="ARBA" id="ARBA00001946"/>
    </source>
</evidence>
<evidence type="ECO:0000256" key="3">
    <source>
        <dbReference type="ARBA" id="ARBA00022842"/>
    </source>
</evidence>
<dbReference type="InterPro" id="IPR036965">
    <property type="entry name" value="Terpene_synth_N_sf"/>
</dbReference>
<comment type="caution">
    <text evidence="7">The sequence shown here is derived from an EMBL/GenBank/DDBJ whole genome shotgun (WGS) entry which is preliminary data.</text>
</comment>
<dbReference type="InterPro" id="IPR050148">
    <property type="entry name" value="Terpene_synthase-like"/>
</dbReference>
<dbReference type="InterPro" id="IPR001906">
    <property type="entry name" value="Terpene_synth_N"/>
</dbReference>
<dbReference type="SUPFAM" id="SSF48239">
    <property type="entry name" value="Terpenoid cyclases/Protein prenyltransferases"/>
    <property type="match status" value="1"/>
</dbReference>
<name>A0A2P5AJQ8_PARAD</name>